<keyword evidence="3" id="KW-1185">Reference proteome</keyword>
<name>A0ABU5VST8_9BACT</name>
<keyword evidence="1" id="KW-0732">Signal</keyword>
<gene>
    <name evidence="2" type="ORF">SHI21_07910</name>
</gene>
<evidence type="ECO:0000313" key="3">
    <source>
        <dbReference type="Proteomes" id="UP001302274"/>
    </source>
</evidence>
<comment type="caution">
    <text evidence="2">The sequence shown here is derived from an EMBL/GenBank/DDBJ whole genome shotgun (WGS) entry which is preliminary data.</text>
</comment>
<feature type="chain" id="PRO_5046708608" evidence="1">
    <location>
        <begin position="20"/>
        <end position="101"/>
    </location>
</feature>
<proteinExistence type="predicted"/>
<dbReference type="RefSeq" id="WP_323575798.1">
    <property type="nucleotide sequence ID" value="NZ_JAYGJQ010000001.1"/>
</dbReference>
<protein>
    <submittedName>
        <fullName evidence="2">Uncharacterized protein</fullName>
    </submittedName>
</protein>
<reference evidence="2 3" key="1">
    <citation type="submission" date="2023-11" db="EMBL/GenBank/DDBJ databases">
        <title>A Novel Polar Bacteriovorax (B. antarcticus) Isolated from the Biocrust in Antarctica.</title>
        <authorList>
            <person name="Mun W."/>
            <person name="Choi S.Y."/>
            <person name="Mitchell R.J."/>
        </authorList>
    </citation>
    <scope>NUCLEOTIDE SEQUENCE [LARGE SCALE GENOMIC DNA]</scope>
    <source>
        <strain evidence="2 3">PP10</strain>
    </source>
</reference>
<organism evidence="2 3">
    <name type="scientific">Bacteriovorax antarcticus</name>
    <dbReference type="NCBI Taxonomy" id="3088717"/>
    <lineage>
        <taxon>Bacteria</taxon>
        <taxon>Pseudomonadati</taxon>
        <taxon>Bdellovibrionota</taxon>
        <taxon>Bacteriovoracia</taxon>
        <taxon>Bacteriovoracales</taxon>
        <taxon>Bacteriovoracaceae</taxon>
        <taxon>Bacteriovorax</taxon>
    </lineage>
</organism>
<dbReference type="EMBL" id="JAYGJQ010000001">
    <property type="protein sequence ID" value="MEA9356121.1"/>
    <property type="molecule type" value="Genomic_DNA"/>
</dbReference>
<evidence type="ECO:0000313" key="2">
    <source>
        <dbReference type="EMBL" id="MEA9356121.1"/>
    </source>
</evidence>
<sequence length="101" mass="10770">MKKILFAVFSLAIATSSFASVECNKKAFAAAKAVDAISNNSKKSTYTLVSTETINSVEAGGEALDTIEVRMTVGEDSSAVWHVDLFNTACVIKNVRYVTGD</sequence>
<dbReference type="Proteomes" id="UP001302274">
    <property type="component" value="Unassembled WGS sequence"/>
</dbReference>
<feature type="signal peptide" evidence="1">
    <location>
        <begin position="1"/>
        <end position="19"/>
    </location>
</feature>
<evidence type="ECO:0000256" key="1">
    <source>
        <dbReference type="SAM" id="SignalP"/>
    </source>
</evidence>
<accession>A0ABU5VST8</accession>